<accession>A0AAD6FNT6</accession>
<sequence>MYVTPAGLKGPGNKQKFNTKTSFNLDQRKTEGGPLPAEFTPAEELALSNNEGRLLMVGVEGVVSTDPGGSRSHHLFIQDNGENVVLLPPQNQQLPHTEECLGDETLSVYSESALAVHCYQ</sequence>
<protein>
    <submittedName>
        <fullName evidence="2">Uncharacterized protein</fullName>
    </submittedName>
</protein>
<proteinExistence type="predicted"/>
<keyword evidence="3" id="KW-1185">Reference proteome</keyword>
<evidence type="ECO:0000313" key="2">
    <source>
        <dbReference type="EMBL" id="KAJ4940389.1"/>
    </source>
</evidence>
<evidence type="ECO:0000313" key="3">
    <source>
        <dbReference type="Proteomes" id="UP001219934"/>
    </source>
</evidence>
<gene>
    <name evidence="2" type="ORF">JOQ06_026692</name>
</gene>
<organism evidence="2 3">
    <name type="scientific">Pogonophryne albipinna</name>
    <dbReference type="NCBI Taxonomy" id="1090488"/>
    <lineage>
        <taxon>Eukaryota</taxon>
        <taxon>Metazoa</taxon>
        <taxon>Chordata</taxon>
        <taxon>Craniata</taxon>
        <taxon>Vertebrata</taxon>
        <taxon>Euteleostomi</taxon>
        <taxon>Actinopterygii</taxon>
        <taxon>Neopterygii</taxon>
        <taxon>Teleostei</taxon>
        <taxon>Neoteleostei</taxon>
        <taxon>Acanthomorphata</taxon>
        <taxon>Eupercaria</taxon>
        <taxon>Perciformes</taxon>
        <taxon>Notothenioidei</taxon>
        <taxon>Pogonophryne</taxon>
    </lineage>
</organism>
<dbReference type="EMBL" id="JAPTMU010000007">
    <property type="protein sequence ID" value="KAJ4940389.1"/>
    <property type="molecule type" value="Genomic_DNA"/>
</dbReference>
<feature type="region of interest" description="Disordered" evidence="1">
    <location>
        <begin position="1"/>
        <end position="38"/>
    </location>
</feature>
<feature type="compositionally biased region" description="Polar residues" evidence="1">
    <location>
        <begin position="15"/>
        <end position="25"/>
    </location>
</feature>
<reference evidence="2" key="1">
    <citation type="submission" date="2022-11" db="EMBL/GenBank/DDBJ databases">
        <title>Chromosome-level genome of Pogonophryne albipinna.</title>
        <authorList>
            <person name="Jo E."/>
        </authorList>
    </citation>
    <scope>NUCLEOTIDE SEQUENCE</scope>
    <source>
        <strain evidence="2">SGF0006</strain>
        <tissue evidence="2">Muscle</tissue>
    </source>
</reference>
<dbReference type="AlphaFoldDB" id="A0AAD6FNT6"/>
<comment type="caution">
    <text evidence="2">The sequence shown here is derived from an EMBL/GenBank/DDBJ whole genome shotgun (WGS) entry which is preliminary data.</text>
</comment>
<name>A0AAD6FNT6_9TELE</name>
<dbReference type="Proteomes" id="UP001219934">
    <property type="component" value="Unassembled WGS sequence"/>
</dbReference>
<evidence type="ECO:0000256" key="1">
    <source>
        <dbReference type="SAM" id="MobiDB-lite"/>
    </source>
</evidence>